<dbReference type="AlphaFoldDB" id="A0A226D0M4"/>
<feature type="signal peptide" evidence="2">
    <location>
        <begin position="1"/>
        <end position="20"/>
    </location>
</feature>
<keyword evidence="4" id="KW-1185">Reference proteome</keyword>
<sequence length="752" mass="86904">MFPMHYLVIILQTTVTSVLSMDKLHVGNFGYFGNCVIKFLRLGNDLKYIDLTEHLIHVNDPANLIYTVNGRSNFSNFSVEDDKRTLDFKFYEICTITVFVKFGTDDNEFVSKYLFFTRDAHRSLAHSVFILISQRPQQYLSFAKTFFGYYAPLRIFAIDIKLNSRIPSSFFPLETEWFFLCRLCKNIFAPVNYTPMIKTLANKVFQVHGWRSDVSIAAHLPALFIPGGICARGQYYIAPHGIVCPSAERVFWMISGILNVTFVQVPNTLTHQWGYFHQDLRLNIYNYHHVNALNSFRYSGYHAIYCNFNVWSENTDLAVWVSPFTQEVYLGCILIVSAVAIFRIFSDSLKPEKIWVNFELMRSMGEAMFTICSSFVRQTLMRKYVSKWIFVSMLFTSFMLIAQYEFYLTTNLVIPPRYQIFRTMSEFFANGYTLVYESEEGENMMSVRIQLQEEFVQKSLGKFPHDKTIVIRNDWEKLISYVRKQSPRNAILTEAKTKAFVYHLEIQHNRLEGKYECLLIYDIALNDGWFAIAENMLRVEMGQSIKALDQGGFTNLWDGEIMHFVRLKAMQLARMRVASPYISTNTLSSFFYVSGISLIMFGIIFMAEATICKKGRRRRRIDLRNLTFTYSGFLKSYNCFGNKIGKPLVLCAGQSSPLTVQQLQRSVSYLQAKLNSANKEILDLKLKQSSHLSCDMVKDVSKNMINVLTARLAVEMAAQKKSVSRTVKRPPSCRITQIVTTRIVTPRIATTK</sequence>
<reference evidence="3 4" key="1">
    <citation type="submission" date="2015-12" db="EMBL/GenBank/DDBJ databases">
        <title>The genome of Folsomia candida.</title>
        <authorList>
            <person name="Faddeeva A."/>
            <person name="Derks M.F."/>
            <person name="Anvar Y."/>
            <person name="Smit S."/>
            <person name="Van Straalen N."/>
            <person name="Roelofs D."/>
        </authorList>
    </citation>
    <scope>NUCLEOTIDE SEQUENCE [LARGE SCALE GENOMIC DNA]</scope>
    <source>
        <strain evidence="3 4">VU population</strain>
        <tissue evidence="3">Whole body</tissue>
    </source>
</reference>
<keyword evidence="1" id="KW-1133">Transmembrane helix</keyword>
<dbReference type="EMBL" id="LNIX01000041">
    <property type="protein sequence ID" value="OXA39145.1"/>
    <property type="molecule type" value="Genomic_DNA"/>
</dbReference>
<keyword evidence="1" id="KW-0472">Membrane</keyword>
<name>A0A226D0M4_FOLCA</name>
<evidence type="ECO:0000313" key="3">
    <source>
        <dbReference type="EMBL" id="OXA39145.1"/>
    </source>
</evidence>
<feature type="chain" id="PRO_5011968491" evidence="2">
    <location>
        <begin position="21"/>
        <end position="752"/>
    </location>
</feature>
<gene>
    <name evidence="3" type="ORF">Fcan01_26162</name>
</gene>
<evidence type="ECO:0000256" key="1">
    <source>
        <dbReference type="SAM" id="Phobius"/>
    </source>
</evidence>
<evidence type="ECO:0000256" key="2">
    <source>
        <dbReference type="SAM" id="SignalP"/>
    </source>
</evidence>
<feature type="transmembrane region" description="Helical" evidence="1">
    <location>
        <begin position="388"/>
        <end position="407"/>
    </location>
</feature>
<dbReference type="Proteomes" id="UP000198287">
    <property type="component" value="Unassembled WGS sequence"/>
</dbReference>
<feature type="transmembrane region" description="Helical" evidence="1">
    <location>
        <begin position="590"/>
        <end position="611"/>
    </location>
</feature>
<organism evidence="3 4">
    <name type="scientific">Folsomia candida</name>
    <name type="common">Springtail</name>
    <dbReference type="NCBI Taxonomy" id="158441"/>
    <lineage>
        <taxon>Eukaryota</taxon>
        <taxon>Metazoa</taxon>
        <taxon>Ecdysozoa</taxon>
        <taxon>Arthropoda</taxon>
        <taxon>Hexapoda</taxon>
        <taxon>Collembola</taxon>
        <taxon>Entomobryomorpha</taxon>
        <taxon>Isotomoidea</taxon>
        <taxon>Isotomidae</taxon>
        <taxon>Proisotominae</taxon>
        <taxon>Folsomia</taxon>
    </lineage>
</organism>
<comment type="caution">
    <text evidence="3">The sequence shown here is derived from an EMBL/GenBank/DDBJ whole genome shotgun (WGS) entry which is preliminary data.</text>
</comment>
<proteinExistence type="predicted"/>
<protein>
    <submittedName>
        <fullName evidence="3">Uncharacterized protein</fullName>
    </submittedName>
</protein>
<keyword evidence="1" id="KW-0812">Transmembrane</keyword>
<keyword evidence="2" id="KW-0732">Signal</keyword>
<accession>A0A226D0M4</accession>
<evidence type="ECO:0000313" key="4">
    <source>
        <dbReference type="Proteomes" id="UP000198287"/>
    </source>
</evidence>
<feature type="transmembrane region" description="Helical" evidence="1">
    <location>
        <begin position="328"/>
        <end position="345"/>
    </location>
</feature>